<dbReference type="EMBL" id="JBHTKA010000001">
    <property type="protein sequence ID" value="MFD0999130.1"/>
    <property type="molecule type" value="Genomic_DNA"/>
</dbReference>
<dbReference type="SUPFAM" id="SSF101898">
    <property type="entry name" value="NHL repeat"/>
    <property type="match status" value="1"/>
</dbReference>
<evidence type="ECO:0000313" key="3">
    <source>
        <dbReference type="EMBL" id="MFD0999130.1"/>
    </source>
</evidence>
<dbReference type="Proteomes" id="UP001597112">
    <property type="component" value="Unassembled WGS sequence"/>
</dbReference>
<sequence length="381" mass="42129">MNTDRWLGSIIFCTIVALSAACSDIGITGTAKGGEDIPTIGESQVTVVATSTKQWTGVAVSQQFRLPQLKVFANYPNWSADHSVSVVNMTNPTTAIPYPDVNWNTWAPGLKPEEHFICVQSVYVDRNDYLWVLDAANPKREDRYTGVVDGGAKLVQIDLETDRIVNVIVFKDPVIKPNSYLNDIRIDEQREIGYITDSNEGAIIVVDLDSGKSWRLLDASSSTKSENLVLTIDGEQYTDAEGGYPVVHADGIALSPDGLYLYWRPLTGKSLYRVETSLLIYPEFYAGKLDVEVENLGNFPPSDGMIFDKEGNLYMASIEENAIRVFDGKSSRIVARSKDLKWPDSFSVGADGAVYVSTSQQNISNPVEPYRILKFQPESSD</sequence>
<proteinExistence type="predicted"/>
<dbReference type="PROSITE" id="PS51257">
    <property type="entry name" value="PROKAR_LIPOPROTEIN"/>
    <property type="match status" value="1"/>
</dbReference>
<evidence type="ECO:0000256" key="1">
    <source>
        <dbReference type="ARBA" id="ARBA00004613"/>
    </source>
</evidence>
<dbReference type="PANTHER" id="PTHR10009:SF18">
    <property type="entry name" value="PROTEIN YELLOW-LIKE PROTEIN"/>
    <property type="match status" value="1"/>
</dbReference>
<dbReference type="RefSeq" id="WP_377577026.1">
    <property type="nucleotide sequence ID" value="NZ_JBHTKA010000001.1"/>
</dbReference>
<reference evidence="4" key="1">
    <citation type="journal article" date="2019" name="Int. J. Syst. Evol. Microbiol.">
        <title>The Global Catalogue of Microorganisms (GCM) 10K type strain sequencing project: providing services to taxonomists for standard genome sequencing and annotation.</title>
        <authorList>
            <consortium name="The Broad Institute Genomics Platform"/>
            <consortium name="The Broad Institute Genome Sequencing Center for Infectious Disease"/>
            <person name="Wu L."/>
            <person name="Ma J."/>
        </authorList>
    </citation>
    <scope>NUCLEOTIDE SEQUENCE [LARGE SCALE GENOMIC DNA]</scope>
    <source>
        <strain evidence="4">CCUG 58938</strain>
    </source>
</reference>
<dbReference type="InterPro" id="IPR017996">
    <property type="entry name" value="MRJP/yellow-related"/>
</dbReference>
<organism evidence="3 4">
    <name type="scientific">Ohtaekwangia kribbensis</name>
    <dbReference type="NCBI Taxonomy" id="688913"/>
    <lineage>
        <taxon>Bacteria</taxon>
        <taxon>Pseudomonadati</taxon>
        <taxon>Bacteroidota</taxon>
        <taxon>Cytophagia</taxon>
        <taxon>Cytophagales</taxon>
        <taxon>Fulvivirgaceae</taxon>
        <taxon>Ohtaekwangia</taxon>
    </lineage>
</organism>
<keyword evidence="2" id="KW-0964">Secreted</keyword>
<protein>
    <submittedName>
        <fullName evidence="3">L-dopachrome tautomerase-related protein</fullName>
    </submittedName>
</protein>
<name>A0ABW3JYS4_9BACT</name>
<dbReference type="Pfam" id="PF03022">
    <property type="entry name" value="MRJP"/>
    <property type="match status" value="1"/>
</dbReference>
<dbReference type="InterPro" id="IPR011042">
    <property type="entry name" value="6-blade_b-propeller_TolB-like"/>
</dbReference>
<dbReference type="PANTHER" id="PTHR10009">
    <property type="entry name" value="PROTEIN YELLOW-RELATED"/>
    <property type="match status" value="1"/>
</dbReference>
<evidence type="ECO:0000313" key="4">
    <source>
        <dbReference type="Proteomes" id="UP001597112"/>
    </source>
</evidence>
<comment type="subcellular location">
    <subcellularLocation>
        <location evidence="1">Secreted</location>
    </subcellularLocation>
</comment>
<comment type="caution">
    <text evidence="3">The sequence shown here is derived from an EMBL/GenBank/DDBJ whole genome shotgun (WGS) entry which is preliminary data.</text>
</comment>
<gene>
    <name evidence="3" type="ORF">ACFQ21_07420</name>
</gene>
<dbReference type="Gene3D" id="2.120.10.30">
    <property type="entry name" value="TolB, C-terminal domain"/>
    <property type="match status" value="1"/>
</dbReference>
<accession>A0ABW3JYS4</accession>
<evidence type="ECO:0000256" key="2">
    <source>
        <dbReference type="ARBA" id="ARBA00022525"/>
    </source>
</evidence>
<keyword evidence="4" id="KW-1185">Reference proteome</keyword>